<evidence type="ECO:0000256" key="6">
    <source>
        <dbReference type="ARBA" id="ARBA00022556"/>
    </source>
</evidence>
<evidence type="ECO:0000313" key="12">
    <source>
        <dbReference type="EMBL" id="SDG90959.1"/>
    </source>
</evidence>
<keyword evidence="7" id="KW-0328">Glycosyltransferase</keyword>
<dbReference type="STRING" id="83401.SAMN05421742_103177"/>
<proteinExistence type="inferred from homology"/>
<reference evidence="13" key="1">
    <citation type="submission" date="2016-10" db="EMBL/GenBank/DDBJ databases">
        <authorList>
            <person name="Varghese N."/>
            <person name="Submissions S."/>
        </authorList>
    </citation>
    <scope>NUCLEOTIDE SEQUENCE [LARGE SCALE GENOMIC DNA]</scope>
    <source>
        <strain evidence="13">930I</strain>
    </source>
</reference>
<keyword evidence="13" id="KW-1185">Reference proteome</keyword>
<dbReference type="EC" id="2.4.1.182" evidence="3 11"/>
<dbReference type="Proteomes" id="UP000217076">
    <property type="component" value="Unassembled WGS sequence"/>
</dbReference>
<evidence type="ECO:0000256" key="2">
    <source>
        <dbReference type="ARBA" id="ARBA00007868"/>
    </source>
</evidence>
<organism evidence="12 13">
    <name type="scientific">Roseospirillum parvum</name>
    <dbReference type="NCBI Taxonomy" id="83401"/>
    <lineage>
        <taxon>Bacteria</taxon>
        <taxon>Pseudomonadati</taxon>
        <taxon>Pseudomonadota</taxon>
        <taxon>Alphaproteobacteria</taxon>
        <taxon>Rhodospirillales</taxon>
        <taxon>Rhodospirillaceae</taxon>
        <taxon>Roseospirillum</taxon>
    </lineage>
</organism>
<evidence type="ECO:0000256" key="1">
    <source>
        <dbReference type="ARBA" id="ARBA00002056"/>
    </source>
</evidence>
<evidence type="ECO:0000256" key="9">
    <source>
        <dbReference type="ARBA" id="ARBA00023098"/>
    </source>
</evidence>
<dbReference type="EMBL" id="FNCV01000003">
    <property type="protein sequence ID" value="SDG90959.1"/>
    <property type="molecule type" value="Genomic_DNA"/>
</dbReference>
<dbReference type="SUPFAM" id="SSF53756">
    <property type="entry name" value="UDP-Glycosyltransferase/glycogen phosphorylase"/>
    <property type="match status" value="1"/>
</dbReference>
<dbReference type="GO" id="GO:0008915">
    <property type="term" value="F:lipid-A-disaccharide synthase activity"/>
    <property type="evidence" value="ECO:0007669"/>
    <property type="project" value="UniProtKB-UniRule"/>
</dbReference>
<keyword evidence="9" id="KW-0443">Lipid metabolism</keyword>
<evidence type="ECO:0000256" key="7">
    <source>
        <dbReference type="ARBA" id="ARBA00022676"/>
    </source>
</evidence>
<keyword evidence="5" id="KW-0444">Lipid biosynthesis</keyword>
<dbReference type="NCBIfam" id="TIGR00215">
    <property type="entry name" value="lpxB"/>
    <property type="match status" value="1"/>
</dbReference>
<gene>
    <name evidence="12" type="ORF">SAMN05421742_103177</name>
</gene>
<evidence type="ECO:0000256" key="11">
    <source>
        <dbReference type="NCBIfam" id="TIGR00215"/>
    </source>
</evidence>
<protein>
    <recommendedName>
        <fullName evidence="4 11">Lipid-A-disaccharide synthase</fullName>
        <ecNumber evidence="3 11">2.4.1.182</ecNumber>
    </recommendedName>
</protein>
<keyword evidence="6" id="KW-0441">Lipid A biosynthesis</keyword>
<dbReference type="OrthoDB" id="9801642at2"/>
<dbReference type="PANTHER" id="PTHR30372">
    <property type="entry name" value="LIPID-A-DISACCHARIDE SYNTHASE"/>
    <property type="match status" value="1"/>
</dbReference>
<evidence type="ECO:0000256" key="5">
    <source>
        <dbReference type="ARBA" id="ARBA00022516"/>
    </source>
</evidence>
<evidence type="ECO:0000256" key="10">
    <source>
        <dbReference type="ARBA" id="ARBA00048975"/>
    </source>
</evidence>
<evidence type="ECO:0000256" key="8">
    <source>
        <dbReference type="ARBA" id="ARBA00022679"/>
    </source>
</evidence>
<dbReference type="GO" id="GO:0005543">
    <property type="term" value="F:phospholipid binding"/>
    <property type="evidence" value="ECO:0007669"/>
    <property type="project" value="TreeGrafter"/>
</dbReference>
<sequence length="392" mass="41088">MTNPPPEPPLIFVVAGEPSGDFLGARLMAALKAETGGHVRFAGVGGEAMAAEGLTSLVDLADLAVMGFFEVLPKAPVILRHLKRVEAAARAARPAALVTIDSWGFTGRLHGRLADVPFPRVHYVAPMVWAWKAKRAATVAQRVDHLLTLLPDEAEAFTRHGLAVTQVGHPVVEGGAGQGDGAAFRQSHGIPLEAPLLCLLPGSRRMEVGRLLDPFRAATERLAASRPGLQVVIPTVATVADSLKQRVAAWPWPVHVVSGAEARHGAFAASFAAIAASGTVALELARAGLPHIVGYKVSPPSAFLYRRLRQTELVNLINILLGRVVVPELLQEACTGPRLAAALEALLADPAALAAQRQGADAVMARLGGAGAPPSRRAARAVLQLINAKETA</sequence>
<dbReference type="AlphaFoldDB" id="A0A1G7Y3H1"/>
<dbReference type="GO" id="GO:0009245">
    <property type="term" value="P:lipid A biosynthetic process"/>
    <property type="evidence" value="ECO:0007669"/>
    <property type="project" value="UniProtKB-UniRule"/>
</dbReference>
<dbReference type="GO" id="GO:0016020">
    <property type="term" value="C:membrane"/>
    <property type="evidence" value="ECO:0007669"/>
    <property type="project" value="GOC"/>
</dbReference>
<dbReference type="PANTHER" id="PTHR30372:SF4">
    <property type="entry name" value="LIPID-A-DISACCHARIDE SYNTHASE, MITOCHONDRIAL-RELATED"/>
    <property type="match status" value="1"/>
</dbReference>
<dbReference type="RefSeq" id="WP_092616957.1">
    <property type="nucleotide sequence ID" value="NZ_FNCV01000003.1"/>
</dbReference>
<comment type="similarity">
    <text evidence="2">Belongs to the LpxB family.</text>
</comment>
<comment type="catalytic activity">
    <reaction evidence="10">
        <text>a lipid X + a UDP-2-N,3-O-bis[(3R)-3-hydroxyacyl]-alpha-D-glucosamine = a lipid A disaccharide + UDP + H(+)</text>
        <dbReference type="Rhea" id="RHEA:67828"/>
        <dbReference type="ChEBI" id="CHEBI:15378"/>
        <dbReference type="ChEBI" id="CHEBI:58223"/>
        <dbReference type="ChEBI" id="CHEBI:137748"/>
        <dbReference type="ChEBI" id="CHEBI:176338"/>
        <dbReference type="ChEBI" id="CHEBI:176343"/>
        <dbReference type="EC" id="2.4.1.182"/>
    </reaction>
</comment>
<keyword evidence="8" id="KW-0808">Transferase</keyword>
<dbReference type="InterPro" id="IPR003835">
    <property type="entry name" value="Glyco_trans_19"/>
</dbReference>
<name>A0A1G7Y3H1_9PROT</name>
<evidence type="ECO:0000256" key="3">
    <source>
        <dbReference type="ARBA" id="ARBA00012687"/>
    </source>
</evidence>
<accession>A0A1G7Y3H1</accession>
<dbReference type="Gene3D" id="3.40.50.2000">
    <property type="entry name" value="Glycogen Phosphorylase B"/>
    <property type="match status" value="1"/>
</dbReference>
<dbReference type="Pfam" id="PF02684">
    <property type="entry name" value="LpxB"/>
    <property type="match status" value="1"/>
</dbReference>
<evidence type="ECO:0000256" key="4">
    <source>
        <dbReference type="ARBA" id="ARBA00020902"/>
    </source>
</evidence>
<comment type="function">
    <text evidence="1">Condensation of UDP-2,3-diacylglucosamine and 2,3-diacylglucosamine-1-phosphate to form lipid A disaccharide, a precursor of lipid A, a phosphorylated glycolipid that anchors the lipopolysaccharide to the outer membrane of the cell.</text>
</comment>
<evidence type="ECO:0000313" key="13">
    <source>
        <dbReference type="Proteomes" id="UP000217076"/>
    </source>
</evidence>